<evidence type="ECO:0000313" key="6">
    <source>
        <dbReference type="EMBL" id="KKK47818.1"/>
    </source>
</evidence>
<evidence type="ECO:0000256" key="1">
    <source>
        <dbReference type="ARBA" id="ARBA00022692"/>
    </source>
</evidence>
<dbReference type="GO" id="GO:0016020">
    <property type="term" value="C:membrane"/>
    <property type="evidence" value="ECO:0007669"/>
    <property type="project" value="InterPro"/>
</dbReference>
<sequence>MFYNYYKFLTTFLFQKYKLFVLITFMLTVMSGLLSGLGIGLYIPVINQFISLTQSTDIFSRVSNQILSFINLSPSLFSLVFLATITIILGAFLTYATMLCSGYLGRYTILFVKDRLIQDLLNRNYQYFLRTKTGEIVTVLTEQATLACQSIHIIFRFMTNFILATACIAALSLISYSLTLVMTVFGVFILLTTQYFVRKMQKLSQLWQEIKFEQA</sequence>
<dbReference type="GO" id="GO:0140359">
    <property type="term" value="F:ABC-type transporter activity"/>
    <property type="evidence" value="ECO:0007669"/>
    <property type="project" value="InterPro"/>
</dbReference>
<keyword evidence="3 4" id="KW-0472">Membrane</keyword>
<proteinExistence type="predicted"/>
<dbReference type="InterPro" id="IPR036640">
    <property type="entry name" value="ABC1_TM_sf"/>
</dbReference>
<evidence type="ECO:0000256" key="2">
    <source>
        <dbReference type="ARBA" id="ARBA00022989"/>
    </source>
</evidence>
<dbReference type="EMBL" id="LAZR01069379">
    <property type="protein sequence ID" value="KKK47818.1"/>
    <property type="molecule type" value="Genomic_DNA"/>
</dbReference>
<dbReference type="SUPFAM" id="SSF90123">
    <property type="entry name" value="ABC transporter transmembrane region"/>
    <property type="match status" value="1"/>
</dbReference>
<feature type="transmembrane region" description="Helical" evidence="4">
    <location>
        <begin position="76"/>
        <end position="105"/>
    </location>
</feature>
<dbReference type="AlphaFoldDB" id="A0A0F8VTW4"/>
<evidence type="ECO:0000256" key="4">
    <source>
        <dbReference type="SAM" id="Phobius"/>
    </source>
</evidence>
<evidence type="ECO:0000259" key="5">
    <source>
        <dbReference type="PROSITE" id="PS50929"/>
    </source>
</evidence>
<comment type="caution">
    <text evidence="6">The sequence shown here is derived from an EMBL/GenBank/DDBJ whole genome shotgun (WGS) entry which is preliminary data.</text>
</comment>
<name>A0A0F8VTW4_9ZZZZ</name>
<feature type="transmembrane region" description="Helical" evidence="4">
    <location>
        <begin position="180"/>
        <end position="197"/>
    </location>
</feature>
<feature type="transmembrane region" description="Helical" evidence="4">
    <location>
        <begin position="20"/>
        <end position="43"/>
    </location>
</feature>
<gene>
    <name evidence="6" type="ORF">LCGC14_3151360</name>
</gene>
<protein>
    <recommendedName>
        <fullName evidence="5">ABC transmembrane type-1 domain-containing protein</fullName>
    </recommendedName>
</protein>
<keyword evidence="2 4" id="KW-1133">Transmembrane helix</keyword>
<feature type="non-terminal residue" evidence="6">
    <location>
        <position position="215"/>
    </location>
</feature>
<dbReference type="GO" id="GO:0005524">
    <property type="term" value="F:ATP binding"/>
    <property type="evidence" value="ECO:0007669"/>
    <property type="project" value="InterPro"/>
</dbReference>
<organism evidence="6">
    <name type="scientific">marine sediment metagenome</name>
    <dbReference type="NCBI Taxonomy" id="412755"/>
    <lineage>
        <taxon>unclassified sequences</taxon>
        <taxon>metagenomes</taxon>
        <taxon>ecological metagenomes</taxon>
    </lineage>
</organism>
<dbReference type="PROSITE" id="PS50929">
    <property type="entry name" value="ABC_TM1F"/>
    <property type="match status" value="1"/>
</dbReference>
<keyword evidence="1 4" id="KW-0812">Transmembrane</keyword>
<evidence type="ECO:0000256" key="3">
    <source>
        <dbReference type="ARBA" id="ARBA00023136"/>
    </source>
</evidence>
<dbReference type="InterPro" id="IPR011527">
    <property type="entry name" value="ABC1_TM_dom"/>
</dbReference>
<reference evidence="6" key="1">
    <citation type="journal article" date="2015" name="Nature">
        <title>Complex archaea that bridge the gap between prokaryotes and eukaryotes.</title>
        <authorList>
            <person name="Spang A."/>
            <person name="Saw J.H."/>
            <person name="Jorgensen S.L."/>
            <person name="Zaremba-Niedzwiedzka K."/>
            <person name="Martijn J."/>
            <person name="Lind A.E."/>
            <person name="van Eijk R."/>
            <person name="Schleper C."/>
            <person name="Guy L."/>
            <person name="Ettema T.J."/>
        </authorList>
    </citation>
    <scope>NUCLEOTIDE SEQUENCE</scope>
</reference>
<feature type="transmembrane region" description="Helical" evidence="4">
    <location>
        <begin position="153"/>
        <end position="174"/>
    </location>
</feature>
<feature type="domain" description="ABC transmembrane type-1" evidence="5">
    <location>
        <begin position="22"/>
        <end position="209"/>
    </location>
</feature>
<dbReference type="Gene3D" id="1.20.1560.10">
    <property type="entry name" value="ABC transporter type 1, transmembrane domain"/>
    <property type="match status" value="1"/>
</dbReference>
<accession>A0A0F8VTW4</accession>